<evidence type="ECO:0000313" key="3">
    <source>
        <dbReference type="EMBL" id="MEJ8569036.1"/>
    </source>
</evidence>
<evidence type="ECO:0000313" key="4">
    <source>
        <dbReference type="Proteomes" id="UP001359886"/>
    </source>
</evidence>
<feature type="transmembrane region" description="Helical" evidence="2">
    <location>
        <begin position="105"/>
        <end position="126"/>
    </location>
</feature>
<keyword evidence="2" id="KW-0472">Membrane</keyword>
<protein>
    <submittedName>
        <fullName evidence="3">Exosortase H-associated membrane protein</fullName>
    </submittedName>
</protein>
<dbReference type="AlphaFoldDB" id="A0AAW9RND0"/>
<feature type="region of interest" description="Disordered" evidence="1">
    <location>
        <begin position="1"/>
        <end position="25"/>
    </location>
</feature>
<dbReference type="Proteomes" id="UP001359886">
    <property type="component" value="Unassembled WGS sequence"/>
</dbReference>
<dbReference type="RefSeq" id="WP_354696360.1">
    <property type="nucleotide sequence ID" value="NZ_JAZHOG010000011.1"/>
</dbReference>
<dbReference type="InterPro" id="IPR049823">
    <property type="entry name" value="XrtH_assoc"/>
</dbReference>
<keyword evidence="2" id="KW-1133">Transmembrane helix</keyword>
<sequence>MTDPQPDPTDSQTPAPEKTSSENRGDELTLSELLILSSMWMLFGFMLWFYLSPFHGIPAREAADFILSELLGDHFRQIVAEPGQRWVYQVETNIQYVFRDGTTDALGFIINPLVFSYGLPLLFGLVMGSDVSWLRKAVILLIGYLTITAVQIWGVVFQSLKMLGFNFGAQTHEIVSQAGISDAAIALGYQLGTLILPALAPIFVWVLTNRPLVEQFVGWNVGDLSRPKAG</sequence>
<dbReference type="EMBL" id="JAZHOG010000011">
    <property type="protein sequence ID" value="MEJ8569036.1"/>
    <property type="molecule type" value="Genomic_DNA"/>
</dbReference>
<feature type="transmembrane region" description="Helical" evidence="2">
    <location>
        <begin position="33"/>
        <end position="51"/>
    </location>
</feature>
<proteinExistence type="predicted"/>
<feature type="transmembrane region" description="Helical" evidence="2">
    <location>
        <begin position="138"/>
        <end position="157"/>
    </location>
</feature>
<evidence type="ECO:0000256" key="2">
    <source>
        <dbReference type="SAM" id="Phobius"/>
    </source>
</evidence>
<dbReference type="NCBIfam" id="NF041730">
    <property type="entry name" value="XrtH_assoc"/>
    <property type="match status" value="1"/>
</dbReference>
<name>A0AAW9RND0_9GAMM</name>
<keyword evidence="2" id="KW-0812">Transmembrane</keyword>
<organism evidence="3 4">
    <name type="scientific">Elongatibacter sediminis</name>
    <dbReference type="NCBI Taxonomy" id="3119006"/>
    <lineage>
        <taxon>Bacteria</taxon>
        <taxon>Pseudomonadati</taxon>
        <taxon>Pseudomonadota</taxon>
        <taxon>Gammaproteobacteria</taxon>
        <taxon>Chromatiales</taxon>
        <taxon>Wenzhouxiangellaceae</taxon>
        <taxon>Elongatibacter</taxon>
    </lineage>
</organism>
<evidence type="ECO:0000256" key="1">
    <source>
        <dbReference type="SAM" id="MobiDB-lite"/>
    </source>
</evidence>
<feature type="compositionally biased region" description="Low complexity" evidence="1">
    <location>
        <begin position="1"/>
        <end position="16"/>
    </location>
</feature>
<accession>A0AAW9RND0</accession>
<keyword evidence="4" id="KW-1185">Reference proteome</keyword>
<gene>
    <name evidence="3" type="ORF">V3330_15500</name>
</gene>
<comment type="caution">
    <text evidence="3">The sequence shown here is derived from an EMBL/GenBank/DDBJ whole genome shotgun (WGS) entry which is preliminary data.</text>
</comment>
<reference evidence="3 4" key="1">
    <citation type="submission" date="2024-02" db="EMBL/GenBank/DDBJ databases">
        <title>A novel Wenzhouxiangellaceae bacterium, isolated from coastal sediments.</title>
        <authorList>
            <person name="Du Z.-J."/>
            <person name="Ye Y.-Q."/>
            <person name="Zhang X.-Y."/>
        </authorList>
    </citation>
    <scope>NUCLEOTIDE SEQUENCE [LARGE SCALE GENOMIC DNA]</scope>
    <source>
        <strain evidence="3 4">CH-27</strain>
    </source>
</reference>
<feature type="transmembrane region" description="Helical" evidence="2">
    <location>
        <begin position="187"/>
        <end position="207"/>
    </location>
</feature>